<sequence length="27" mass="3173">MLVKSHHVPEDPKKMLRDPFLKPLKST</sequence>
<dbReference type="EMBL" id="HACA01024221">
    <property type="protein sequence ID" value="CDW41582.1"/>
    <property type="molecule type" value="Transcribed_RNA"/>
</dbReference>
<proteinExistence type="predicted"/>
<feature type="compositionally biased region" description="Basic and acidic residues" evidence="1">
    <location>
        <begin position="7"/>
        <end position="20"/>
    </location>
</feature>
<evidence type="ECO:0000256" key="1">
    <source>
        <dbReference type="SAM" id="MobiDB-lite"/>
    </source>
</evidence>
<name>A0A0K2UUI5_LEPSM</name>
<dbReference type="AlphaFoldDB" id="A0A0K2UUI5"/>
<feature type="region of interest" description="Disordered" evidence="1">
    <location>
        <begin position="1"/>
        <end position="27"/>
    </location>
</feature>
<organism evidence="2">
    <name type="scientific">Lepeophtheirus salmonis</name>
    <name type="common">Salmon louse</name>
    <name type="synonym">Caligus salmonis</name>
    <dbReference type="NCBI Taxonomy" id="72036"/>
    <lineage>
        <taxon>Eukaryota</taxon>
        <taxon>Metazoa</taxon>
        <taxon>Ecdysozoa</taxon>
        <taxon>Arthropoda</taxon>
        <taxon>Crustacea</taxon>
        <taxon>Multicrustacea</taxon>
        <taxon>Hexanauplia</taxon>
        <taxon>Copepoda</taxon>
        <taxon>Siphonostomatoida</taxon>
        <taxon>Caligidae</taxon>
        <taxon>Lepeophtheirus</taxon>
    </lineage>
</organism>
<evidence type="ECO:0000313" key="2">
    <source>
        <dbReference type="EMBL" id="CDW41582.1"/>
    </source>
</evidence>
<reference evidence="2" key="1">
    <citation type="submission" date="2014-05" db="EMBL/GenBank/DDBJ databases">
        <authorList>
            <person name="Chronopoulou M."/>
        </authorList>
    </citation>
    <scope>NUCLEOTIDE SEQUENCE</scope>
    <source>
        <tissue evidence="2">Whole organism</tissue>
    </source>
</reference>
<protein>
    <submittedName>
        <fullName evidence="2">Uncharacterized protein</fullName>
    </submittedName>
</protein>
<accession>A0A0K2UUI5</accession>